<sequence>MKFFLIAATVLLALAQGSFAQDAADLEKLGQYLEEFKNKMTHDLTELIGNQDLTSQAQTFLEDKKTQLEPLTTQIQDQIKTVATNIEEQIRPLADNMQARIQPMIADFQKQVEAMFQKLSELKGAASN</sequence>
<accession>A0A3Q3QB97</accession>
<dbReference type="AlphaFoldDB" id="A0A3Q3QB97"/>
<evidence type="ECO:0000313" key="3">
    <source>
        <dbReference type="Proteomes" id="UP000261600"/>
    </source>
</evidence>
<reference evidence="2" key="2">
    <citation type="submission" date="2025-09" db="UniProtKB">
        <authorList>
            <consortium name="Ensembl"/>
        </authorList>
    </citation>
    <scope>IDENTIFICATION</scope>
</reference>
<protein>
    <recommendedName>
        <fullName evidence="4">Antifreeze protein type IV</fullName>
    </recommendedName>
</protein>
<dbReference type="Proteomes" id="UP000261600">
    <property type="component" value="Unplaced"/>
</dbReference>
<dbReference type="KEGG" id="malb:109958609"/>
<dbReference type="SUPFAM" id="SSF58113">
    <property type="entry name" value="Apolipoprotein A-I"/>
    <property type="match status" value="1"/>
</dbReference>
<dbReference type="RefSeq" id="XP_020453028.1">
    <property type="nucleotide sequence ID" value="XM_020597372.1"/>
</dbReference>
<feature type="chain" id="PRO_5018639032" description="Antifreeze protein type IV" evidence="1">
    <location>
        <begin position="21"/>
        <end position="128"/>
    </location>
</feature>
<dbReference type="GeneID" id="109958609"/>
<organism evidence="2 3">
    <name type="scientific">Monopterus albus</name>
    <name type="common">Swamp eel</name>
    <dbReference type="NCBI Taxonomy" id="43700"/>
    <lineage>
        <taxon>Eukaryota</taxon>
        <taxon>Metazoa</taxon>
        <taxon>Chordata</taxon>
        <taxon>Craniata</taxon>
        <taxon>Vertebrata</taxon>
        <taxon>Euteleostomi</taxon>
        <taxon>Actinopterygii</taxon>
        <taxon>Neopterygii</taxon>
        <taxon>Teleostei</taxon>
        <taxon>Neoteleostei</taxon>
        <taxon>Acanthomorphata</taxon>
        <taxon>Anabantaria</taxon>
        <taxon>Synbranchiformes</taxon>
        <taxon>Synbranchidae</taxon>
        <taxon>Monopterus</taxon>
    </lineage>
</organism>
<feature type="signal peptide" evidence="1">
    <location>
        <begin position="1"/>
        <end position="20"/>
    </location>
</feature>
<name>A0A3Q3QB97_MONAL</name>
<evidence type="ECO:0000313" key="2">
    <source>
        <dbReference type="Ensembl" id="ENSMALP00000008591.1"/>
    </source>
</evidence>
<dbReference type="Gene3D" id="6.10.250.100">
    <property type="match status" value="1"/>
</dbReference>
<keyword evidence="1" id="KW-0732">Signal</keyword>
<proteinExistence type="predicted"/>
<dbReference type="Ensembl" id="ENSMALT00000008771.1">
    <property type="protein sequence ID" value="ENSMALP00000008591.1"/>
    <property type="gene ID" value="ENSMALG00000006105.1"/>
</dbReference>
<evidence type="ECO:0000256" key="1">
    <source>
        <dbReference type="SAM" id="SignalP"/>
    </source>
</evidence>
<reference evidence="2" key="1">
    <citation type="submission" date="2025-08" db="UniProtKB">
        <authorList>
            <consortium name="Ensembl"/>
        </authorList>
    </citation>
    <scope>IDENTIFICATION</scope>
</reference>
<dbReference type="OrthoDB" id="8446556at2759"/>
<evidence type="ECO:0008006" key="4">
    <source>
        <dbReference type="Google" id="ProtNLM"/>
    </source>
</evidence>
<keyword evidence="3" id="KW-1185">Reference proteome</keyword>